<dbReference type="EMBL" id="JAUKVY010000016">
    <property type="protein sequence ID" value="MDO1534939.1"/>
    <property type="molecule type" value="Genomic_DNA"/>
</dbReference>
<evidence type="ECO:0000313" key="3">
    <source>
        <dbReference type="Proteomes" id="UP001169027"/>
    </source>
</evidence>
<evidence type="ECO:0000256" key="1">
    <source>
        <dbReference type="SAM" id="Phobius"/>
    </source>
</evidence>
<dbReference type="Proteomes" id="UP001169027">
    <property type="component" value="Unassembled WGS sequence"/>
</dbReference>
<accession>A0ABT8S7Q4</accession>
<evidence type="ECO:0008006" key="4">
    <source>
        <dbReference type="Google" id="ProtNLM"/>
    </source>
</evidence>
<proteinExistence type="predicted"/>
<keyword evidence="1" id="KW-0812">Transmembrane</keyword>
<sequence length="179" mass="19715">MTTIQSRRKLIVIILLCVALGGAAMRQLAAPGSTLRDIGTLLMLLWVPIIGNVISWLISRLRRPAPMAPSPFDERPAFEPQLLVELTLRPPKLPAEDIPVPAGEHRCALVVGNEAFSARWWVPADRSFRRGSPQALEVEFLAPQLALPKFQAEAGFRMLVGESFIGDGRVLRPVEPARP</sequence>
<gene>
    <name evidence="2" type="ORF">Q2T77_21835</name>
</gene>
<feature type="transmembrane region" description="Helical" evidence="1">
    <location>
        <begin position="39"/>
        <end position="58"/>
    </location>
</feature>
<keyword evidence="3" id="KW-1185">Reference proteome</keyword>
<comment type="caution">
    <text evidence="2">The sequence shown here is derived from an EMBL/GenBank/DDBJ whole genome shotgun (WGS) entry which is preliminary data.</text>
</comment>
<reference evidence="2" key="1">
    <citation type="submission" date="2023-06" db="EMBL/GenBank/DDBJ databases">
        <authorList>
            <person name="Jiang Y."/>
            <person name="Liu Q."/>
        </authorList>
    </citation>
    <scope>NUCLEOTIDE SEQUENCE</scope>
    <source>
        <strain evidence="2">CGMCC 1.12090</strain>
    </source>
</reference>
<keyword evidence="1" id="KW-0472">Membrane</keyword>
<organism evidence="2 3">
    <name type="scientific">Variovorax ginsengisoli</name>
    <dbReference type="NCBI Taxonomy" id="363844"/>
    <lineage>
        <taxon>Bacteria</taxon>
        <taxon>Pseudomonadati</taxon>
        <taxon>Pseudomonadota</taxon>
        <taxon>Betaproteobacteria</taxon>
        <taxon>Burkholderiales</taxon>
        <taxon>Comamonadaceae</taxon>
        <taxon>Variovorax</taxon>
    </lineage>
</organism>
<evidence type="ECO:0000313" key="2">
    <source>
        <dbReference type="EMBL" id="MDO1534939.1"/>
    </source>
</evidence>
<keyword evidence="1" id="KW-1133">Transmembrane helix</keyword>
<protein>
    <recommendedName>
        <fullName evidence="4">DUF58 domain-containing protein</fullName>
    </recommendedName>
</protein>
<dbReference type="RefSeq" id="WP_301812682.1">
    <property type="nucleotide sequence ID" value="NZ_JAUJZH010000016.1"/>
</dbReference>
<name>A0ABT8S7Q4_9BURK</name>